<dbReference type="Pfam" id="PF11460">
    <property type="entry name" value="DUF3007"/>
    <property type="match status" value="1"/>
</dbReference>
<evidence type="ECO:0000256" key="1">
    <source>
        <dbReference type="SAM" id="MobiDB-lite"/>
    </source>
</evidence>
<evidence type="ECO:0000313" key="4">
    <source>
        <dbReference type="Proteomes" id="UP000035067"/>
    </source>
</evidence>
<dbReference type="InterPro" id="IPR021562">
    <property type="entry name" value="DUF3007"/>
</dbReference>
<organism evidence="3 4">
    <name type="scientific">Candidatus Synechococcus spongiarum SP3</name>
    <dbReference type="NCBI Taxonomy" id="1604020"/>
    <lineage>
        <taxon>Bacteria</taxon>
        <taxon>Bacillati</taxon>
        <taxon>Cyanobacteriota</taxon>
        <taxon>Cyanophyceae</taxon>
        <taxon>Synechococcales</taxon>
        <taxon>Synechococcaceae</taxon>
        <taxon>Synechococcus</taxon>
    </lineage>
</organism>
<evidence type="ECO:0000313" key="3">
    <source>
        <dbReference type="EMBL" id="KKZ12983.1"/>
    </source>
</evidence>
<evidence type="ECO:0008006" key="5">
    <source>
        <dbReference type="Google" id="ProtNLM"/>
    </source>
</evidence>
<comment type="caution">
    <text evidence="3">The sequence shown here is derived from an EMBL/GenBank/DDBJ whole genome shotgun (WGS) entry which is preliminary data.</text>
</comment>
<accession>A0A0G2J5F4</accession>
<dbReference type="Proteomes" id="UP000035067">
    <property type="component" value="Unassembled WGS sequence"/>
</dbReference>
<dbReference type="EMBL" id="JXQG01000007">
    <property type="protein sequence ID" value="KKZ12983.1"/>
    <property type="molecule type" value="Genomic_DNA"/>
</dbReference>
<dbReference type="PATRIC" id="fig|1604020.3.peg.1945"/>
<feature type="transmembrane region" description="Helical" evidence="2">
    <location>
        <begin position="37"/>
        <end position="58"/>
    </location>
</feature>
<keyword evidence="2" id="KW-0472">Membrane</keyword>
<gene>
    <name evidence="3" type="ORF">TE42_02150</name>
</gene>
<proteinExistence type="predicted"/>
<sequence length="116" mass="12835">MTKGHVLLLGLALLVVGGLFPRMLQWAGLGEVNAGLVSTALLVLVVILWVASYGWRVVRGDMTFMQMRRHYRQRYDQATDEELLRRFEALSEADQQELLSSTGSEPGDASGRQTAG</sequence>
<feature type="region of interest" description="Disordered" evidence="1">
    <location>
        <begin position="94"/>
        <end position="116"/>
    </location>
</feature>
<evidence type="ECO:0000256" key="2">
    <source>
        <dbReference type="SAM" id="Phobius"/>
    </source>
</evidence>
<dbReference type="AlphaFoldDB" id="A0A0G2J5F4"/>
<reference evidence="3 4" key="1">
    <citation type="submission" date="2015-01" db="EMBL/GenBank/DDBJ databases">
        <title>Lifestyle Evolution in Cyanobacterial Symbionts of Sponges.</title>
        <authorList>
            <person name="Burgsdorf I."/>
            <person name="Slaby B.M."/>
            <person name="Handley K.M."/>
            <person name="Haber M."/>
            <person name="Blom J."/>
            <person name="Marshall C.W."/>
            <person name="Gilbert J.A."/>
            <person name="Hentschel U."/>
            <person name="Steindler L."/>
        </authorList>
    </citation>
    <scope>NUCLEOTIDE SEQUENCE [LARGE SCALE GENOMIC DNA]</scope>
    <source>
        <strain evidence="3">SP3</strain>
    </source>
</reference>
<protein>
    <recommendedName>
        <fullName evidence="5">DUF3007 domain-containing protein</fullName>
    </recommendedName>
</protein>
<keyword evidence="2" id="KW-0812">Transmembrane</keyword>
<name>A0A0G2J5F4_9SYNE</name>
<keyword evidence="2" id="KW-1133">Transmembrane helix</keyword>